<dbReference type="GO" id="GO:0007165">
    <property type="term" value="P:signal transduction"/>
    <property type="evidence" value="ECO:0007669"/>
    <property type="project" value="InterPro"/>
</dbReference>
<evidence type="ECO:0000256" key="2">
    <source>
        <dbReference type="ARBA" id="ARBA00022723"/>
    </source>
</evidence>
<organism evidence="9 10">
    <name type="scientific">Trypanosoma brucei gambiense (strain MHOM/CI/86/DAL972)</name>
    <dbReference type="NCBI Taxonomy" id="679716"/>
    <lineage>
        <taxon>Eukaryota</taxon>
        <taxon>Discoba</taxon>
        <taxon>Euglenozoa</taxon>
        <taxon>Kinetoplastea</taxon>
        <taxon>Metakinetoplastina</taxon>
        <taxon>Trypanosomatida</taxon>
        <taxon>Trypanosomatidae</taxon>
        <taxon>Trypanosoma</taxon>
    </lineage>
</organism>
<dbReference type="InterPro" id="IPR036971">
    <property type="entry name" value="PDEase_catalytic_dom_sf"/>
</dbReference>
<dbReference type="InterPro" id="IPR029016">
    <property type="entry name" value="GAF-like_dom_sf"/>
</dbReference>
<dbReference type="Proteomes" id="UP000002316">
    <property type="component" value="Chromosome 9"/>
</dbReference>
<reference evidence="10" key="1">
    <citation type="journal article" date="2010" name="PLoS Negl. Trop. Dis.">
        <title>The genome sequence of Trypanosoma brucei gambiense, causative agent of chronic human african trypanosomiasis.</title>
        <authorList>
            <person name="Jackson A.P."/>
            <person name="Sanders M."/>
            <person name="Berry A."/>
            <person name="McQuillan J."/>
            <person name="Aslett M.A."/>
            <person name="Quail M.A."/>
            <person name="Chukualim B."/>
            <person name="Capewell P."/>
            <person name="MacLeod A."/>
            <person name="Melville S.E."/>
            <person name="Gibson W."/>
            <person name="Barry J.D."/>
            <person name="Berriman M."/>
            <person name="Hertz-Fowler C."/>
        </authorList>
    </citation>
    <scope>NUCLEOTIDE SEQUENCE [LARGE SCALE GENOMIC DNA]</scope>
    <source>
        <strain evidence="10">MHOM/CI/86/DAL972</strain>
    </source>
</reference>
<dbReference type="PRINTS" id="PR00387">
    <property type="entry name" value="PDIESTERASE1"/>
</dbReference>
<dbReference type="EMBL" id="FN554972">
    <property type="protein sequence ID" value="CBH14195.1"/>
    <property type="molecule type" value="Genomic_DNA"/>
</dbReference>
<dbReference type="GO" id="GO:0004114">
    <property type="term" value="F:3',5'-cyclic-nucleotide phosphodiesterase activity"/>
    <property type="evidence" value="ECO:0007669"/>
    <property type="project" value="InterPro"/>
</dbReference>
<dbReference type="Pfam" id="PF00233">
    <property type="entry name" value="PDEase_I"/>
    <property type="match status" value="1"/>
</dbReference>
<dbReference type="InterPro" id="IPR003607">
    <property type="entry name" value="HD/PDEase_dom"/>
</dbReference>
<evidence type="ECO:0000256" key="4">
    <source>
        <dbReference type="PIRSR" id="PIRSR623088-1"/>
    </source>
</evidence>
<evidence type="ECO:0000256" key="3">
    <source>
        <dbReference type="ARBA" id="ARBA00022801"/>
    </source>
</evidence>
<evidence type="ECO:0000256" key="6">
    <source>
        <dbReference type="PIRSR" id="PIRSR623088-3"/>
    </source>
</evidence>
<dbReference type="AlphaFoldDB" id="C9ZXQ0"/>
<feature type="binding site" evidence="6">
    <location>
        <position position="710"/>
    </location>
    <ligand>
        <name>Zn(2+)</name>
        <dbReference type="ChEBI" id="CHEBI:29105"/>
        <label>1</label>
    </ligand>
</feature>
<dbReference type="KEGG" id="tbg:TbgDal_IX2700"/>
<feature type="binding site" evidence="5">
    <location>
        <position position="822"/>
    </location>
    <ligand>
        <name>AMP</name>
        <dbReference type="ChEBI" id="CHEBI:456215"/>
    </ligand>
</feature>
<evidence type="ECO:0000256" key="5">
    <source>
        <dbReference type="PIRSR" id="PIRSR623088-2"/>
    </source>
</evidence>
<feature type="binding site" evidence="6">
    <location>
        <position position="673"/>
    </location>
    <ligand>
        <name>Zn(2+)</name>
        <dbReference type="ChEBI" id="CHEBI:29105"/>
        <label>1</label>
    </ligand>
</feature>
<keyword evidence="2 6" id="KW-0479">Metal-binding</keyword>
<keyword evidence="3 7" id="KW-0378">Hydrolase</keyword>
<feature type="binding site" evidence="5">
    <location>
        <position position="874"/>
    </location>
    <ligand>
        <name>AMP</name>
        <dbReference type="ChEBI" id="CHEBI:456215"/>
    </ligand>
</feature>
<feature type="binding site" evidence="6">
    <location>
        <position position="710"/>
    </location>
    <ligand>
        <name>Zn(2+)</name>
        <dbReference type="ChEBI" id="CHEBI:29105"/>
        <label>2</label>
    </ligand>
</feature>
<evidence type="ECO:0000259" key="8">
    <source>
        <dbReference type="PROSITE" id="PS51845"/>
    </source>
</evidence>
<dbReference type="Pfam" id="PF01590">
    <property type="entry name" value="GAF"/>
    <property type="match status" value="2"/>
</dbReference>
<evidence type="ECO:0000313" key="10">
    <source>
        <dbReference type="Proteomes" id="UP000002316"/>
    </source>
</evidence>
<feature type="binding site" evidence="6">
    <location>
        <position position="822"/>
    </location>
    <ligand>
        <name>Zn(2+)</name>
        <dbReference type="ChEBI" id="CHEBI:29105"/>
        <label>1</label>
    </ligand>
</feature>
<dbReference type="OrthoDB" id="295473at2759"/>
<feature type="binding site" evidence="5">
    <location>
        <begin position="669"/>
        <end position="673"/>
    </location>
    <ligand>
        <name>AMP</name>
        <dbReference type="ChEBI" id="CHEBI:456215"/>
    </ligand>
</feature>
<keyword evidence="1" id="KW-0140">cGMP</keyword>
<evidence type="ECO:0000313" key="9">
    <source>
        <dbReference type="EMBL" id="CBH14195.1"/>
    </source>
</evidence>
<feature type="binding site" evidence="6">
    <location>
        <position position="709"/>
    </location>
    <ligand>
        <name>Zn(2+)</name>
        <dbReference type="ChEBI" id="CHEBI:29105"/>
        <label>1</label>
    </ligand>
</feature>
<dbReference type="CDD" id="cd00077">
    <property type="entry name" value="HDc"/>
    <property type="match status" value="1"/>
</dbReference>
<sequence length="930" mass="103650">MFMNKPFGSKRCEPFHESEHLCEAFAITEAILARYQRGKRSFTSSEKSGLAALIKRIPYDILVEVLDQSGFTPTSNATPPVDYLAMMEHTMTHGASITHALQYLNDLMTKCTGCPGIRTYYHNPNDDVLADPVHDTAALIDETTAVGKSVVTKQYLNIAGAHYIPLIHGDIVVGCVEVPRFSGNLEKLPSFPSLIRAVTCTAHKFIEEARINWNREKAEAMLQMATRLARDNLDETVLASSIMNTVKSLTESARCSLFLVKDDKLEAHFEDGNVVSIPKGTGIVGYVAQTGETVNIVDAYADDRFNREVDKATGYRTKTILCMPVMYEGTIVAVTQLINKLDLTTESGLRLPRVFGKRDEELFQTFSMFAGASLRNCRINDRLLKEKKKSDVILDVVTVLSNTDIRDVDGIVRHALHGAKKLLNADRSTLFLVDKERNELCSRMADSVAGKEIRFPCGQGIAGTVAASGVGENIQDAYQDPRFNREVDKQLGYRTQTILCEPIILNGEILAVVQLVNKLDTSGEVTVFTEDDRETFRVFSLFAGISINNSHLLEFAVKAGREVMELNEHRATLFNKNVPSRAVKRVTAITKVEREAVLVCELPSFDVTDVEFDLFRARESTDKPLDVAAAIAYRLLLGSGLPQKFGCSDEVLLNFILQCRKKYRNVPYHNFYHVVDVCQTIHTFLYRGNVYEKLTELECFVLLITALVHDLDHMGLNNSFYLKTESPLGILSSASGNTSVLEVHHCNLAVEILSDPESDVFGGLEGAERTLAFRSMIDCVLATDMAKHGSALEAFLASAADQSSDEAAFHRMTMEIILKAGDISNVTKPFDISRQWAMAVTEEFYRQGDMEKERGVEVLPMFDRSKNMELAKGQIGFIDFVAAPFFQKIVDACLQGMQWTVDRIKSNRAQWERVLETRLSTSSGNNSSTR</sequence>
<dbReference type="InterPro" id="IPR003018">
    <property type="entry name" value="GAF"/>
</dbReference>
<feature type="domain" description="PDEase" evidence="8">
    <location>
        <begin position="590"/>
        <end position="918"/>
    </location>
</feature>
<dbReference type="GO" id="GO:0046872">
    <property type="term" value="F:metal ion binding"/>
    <property type="evidence" value="ECO:0007669"/>
    <property type="project" value="UniProtKB-KW"/>
</dbReference>
<gene>
    <name evidence="9" type="ORF">TbgDal_IX2700</name>
</gene>
<evidence type="ECO:0000256" key="7">
    <source>
        <dbReference type="RuleBase" id="RU363067"/>
    </source>
</evidence>
<dbReference type="SUPFAM" id="SSF55781">
    <property type="entry name" value="GAF domain-like"/>
    <property type="match status" value="2"/>
</dbReference>
<dbReference type="PROSITE" id="PS00126">
    <property type="entry name" value="PDEASE_I_1"/>
    <property type="match status" value="1"/>
</dbReference>
<dbReference type="Gene3D" id="1.10.1300.10">
    <property type="entry name" value="3'5'-cyclic nucleotide phosphodiesterase, catalytic domain"/>
    <property type="match status" value="1"/>
</dbReference>
<dbReference type="GeneID" id="23860266"/>
<accession>C9ZXQ0</accession>
<dbReference type="FunFam" id="1.10.1300.10:FF:000025">
    <property type="entry name" value="Phosphodiesterase"/>
    <property type="match status" value="1"/>
</dbReference>
<dbReference type="VEuPathDB" id="TriTrypDB:Tbg972.9.2700"/>
<dbReference type="RefSeq" id="XP_011776465.1">
    <property type="nucleotide sequence ID" value="XM_011778163.1"/>
</dbReference>
<dbReference type="InterPro" id="IPR023088">
    <property type="entry name" value="PDEase"/>
</dbReference>
<comment type="cofactor">
    <cofactor evidence="7">
        <name>a divalent metal cation</name>
        <dbReference type="ChEBI" id="CHEBI:60240"/>
    </cofactor>
    <text evidence="7">Binds 2 divalent metal cations per subunit. Site 1 may preferentially bind zinc ions, while site 2 has a preference for magnesium and/or manganese ions.</text>
</comment>
<dbReference type="FunFam" id="3.30.450.40:FF:000043">
    <property type="entry name" value="Phosphodiesterase"/>
    <property type="match status" value="1"/>
</dbReference>
<proteinExistence type="inferred from homology"/>
<evidence type="ECO:0000256" key="1">
    <source>
        <dbReference type="ARBA" id="ARBA00022535"/>
    </source>
</evidence>
<feature type="binding site" evidence="5">
    <location>
        <position position="710"/>
    </location>
    <ligand>
        <name>AMP</name>
        <dbReference type="ChEBI" id="CHEBI:456215"/>
    </ligand>
</feature>
<dbReference type="InterPro" id="IPR002073">
    <property type="entry name" value="PDEase_catalytic_dom"/>
</dbReference>
<comment type="similarity">
    <text evidence="7">Belongs to the cyclic nucleotide phosphodiesterase family.</text>
</comment>
<dbReference type="SMART" id="SM00471">
    <property type="entry name" value="HDc"/>
    <property type="match status" value="1"/>
</dbReference>
<dbReference type="Gene3D" id="3.30.450.40">
    <property type="match status" value="2"/>
</dbReference>
<dbReference type="PANTHER" id="PTHR11347">
    <property type="entry name" value="CYCLIC NUCLEOTIDE PHOSPHODIESTERASE"/>
    <property type="match status" value="1"/>
</dbReference>
<dbReference type="InterPro" id="IPR023174">
    <property type="entry name" value="PDEase_CS"/>
</dbReference>
<name>C9ZXQ0_TRYB9</name>
<protein>
    <recommendedName>
        <fullName evidence="7">Phosphodiesterase</fullName>
        <ecNumber evidence="7">3.1.4.-</ecNumber>
    </recommendedName>
</protein>
<dbReference type="SUPFAM" id="SSF109604">
    <property type="entry name" value="HD-domain/PDEase-like"/>
    <property type="match status" value="1"/>
</dbReference>
<feature type="active site" description="Proton donor" evidence="4">
    <location>
        <position position="669"/>
    </location>
</feature>
<dbReference type="SMART" id="SM00065">
    <property type="entry name" value="GAF"/>
    <property type="match status" value="2"/>
</dbReference>
<dbReference type="PROSITE" id="PS51845">
    <property type="entry name" value="PDEASE_I_2"/>
    <property type="match status" value="1"/>
</dbReference>
<dbReference type="EC" id="3.1.4.-" evidence="7"/>